<evidence type="ECO:0000313" key="1">
    <source>
        <dbReference type="EMBL" id="KAG0427443.1"/>
    </source>
</evidence>
<reference evidence="1 2" key="1">
    <citation type="journal article" date="2020" name="Cell">
        <title>Large-Scale Comparative Analyses of Tick Genomes Elucidate Their Genetic Diversity and Vector Capacities.</title>
        <authorList>
            <consortium name="Tick Genome and Microbiome Consortium (TIGMIC)"/>
            <person name="Jia N."/>
            <person name="Wang J."/>
            <person name="Shi W."/>
            <person name="Du L."/>
            <person name="Sun Y."/>
            <person name="Zhan W."/>
            <person name="Jiang J.F."/>
            <person name="Wang Q."/>
            <person name="Zhang B."/>
            <person name="Ji P."/>
            <person name="Bell-Sakyi L."/>
            <person name="Cui X.M."/>
            <person name="Yuan T.T."/>
            <person name="Jiang B.G."/>
            <person name="Yang W.F."/>
            <person name="Lam T.T."/>
            <person name="Chang Q.C."/>
            <person name="Ding S.J."/>
            <person name="Wang X.J."/>
            <person name="Zhu J.G."/>
            <person name="Ruan X.D."/>
            <person name="Zhao L."/>
            <person name="Wei J.T."/>
            <person name="Ye R.Z."/>
            <person name="Que T.C."/>
            <person name="Du C.H."/>
            <person name="Zhou Y.H."/>
            <person name="Cheng J.X."/>
            <person name="Dai P.F."/>
            <person name="Guo W.B."/>
            <person name="Han X.H."/>
            <person name="Huang E.J."/>
            <person name="Li L.F."/>
            <person name="Wei W."/>
            <person name="Gao Y.C."/>
            <person name="Liu J.Z."/>
            <person name="Shao H.Z."/>
            <person name="Wang X."/>
            <person name="Wang C.C."/>
            <person name="Yang T.C."/>
            <person name="Huo Q.B."/>
            <person name="Li W."/>
            <person name="Chen H.Y."/>
            <person name="Chen S.E."/>
            <person name="Zhou L.G."/>
            <person name="Ni X.B."/>
            <person name="Tian J.H."/>
            <person name="Sheng Y."/>
            <person name="Liu T."/>
            <person name="Pan Y.S."/>
            <person name="Xia L.Y."/>
            <person name="Li J."/>
            <person name="Zhao F."/>
            <person name="Cao W.C."/>
        </authorList>
    </citation>
    <scope>NUCLEOTIDE SEQUENCE [LARGE SCALE GENOMIC DNA]</scope>
    <source>
        <strain evidence="1">Iper-2018</strain>
    </source>
</reference>
<proteinExistence type="predicted"/>
<evidence type="ECO:0000313" key="2">
    <source>
        <dbReference type="Proteomes" id="UP000805193"/>
    </source>
</evidence>
<name>A0AC60Q1A7_IXOPE</name>
<dbReference type="Proteomes" id="UP000805193">
    <property type="component" value="Unassembled WGS sequence"/>
</dbReference>
<organism evidence="1 2">
    <name type="scientific">Ixodes persulcatus</name>
    <name type="common">Taiga tick</name>
    <dbReference type="NCBI Taxonomy" id="34615"/>
    <lineage>
        <taxon>Eukaryota</taxon>
        <taxon>Metazoa</taxon>
        <taxon>Ecdysozoa</taxon>
        <taxon>Arthropoda</taxon>
        <taxon>Chelicerata</taxon>
        <taxon>Arachnida</taxon>
        <taxon>Acari</taxon>
        <taxon>Parasitiformes</taxon>
        <taxon>Ixodida</taxon>
        <taxon>Ixodoidea</taxon>
        <taxon>Ixodidae</taxon>
        <taxon>Ixodinae</taxon>
        <taxon>Ixodes</taxon>
    </lineage>
</organism>
<dbReference type="EMBL" id="JABSTQ010009624">
    <property type="protein sequence ID" value="KAG0427443.1"/>
    <property type="molecule type" value="Genomic_DNA"/>
</dbReference>
<comment type="caution">
    <text evidence="1">The sequence shown here is derived from an EMBL/GenBank/DDBJ whole genome shotgun (WGS) entry which is preliminary data.</text>
</comment>
<sequence>MQWFSTVNDSRTPCGSDEMMEDPVRGERKVQVLRDLHLDFNELQDLPQELSSMRHLRSLSVSGNRFTRLPDVLSRLTGLESLRLAGNAITETPQLALPNLRRLDLRGNHIRGLADFSRLQNLHSLDVSWNQIESLVLPTTDRLRQLDCSRNQLQDLCLPGSRLHTLCSSHNRLRSIENVASASTLKYIDLSNNWLAQVPEWILQASSTHHLDLGHNQLTSLPAGLFSAALLQLDTLRLNHNCISSLPETSSQSHVRHLDLQHNSLISFPADLLRNAYSRTGLTDDLLWPLVLACPQLKVLQLAYNELQSIPSGISQLIHLRDIILTGNRLHGLPDSLALLPGLEALLLNCNHLDELPNFENNHTLKVLDVSCNLLSKVTLSSLVSQSLQQLDISCNQALFVDTQEFHILCSRRNVSVVDTKFSGRLAPPFKPNASNQNCLDSPFWTTGFSESLKGPASPQRQLLSTAKTAVAQLVRQERRSAESSSVFLQNVLLSTYRALGSRACCHQLNILLCHLAPADVNINEDGPAYVMTVAQCGGATCLLAHADKQTTNLFETSTQTTKCIAEDWDMAVQEGFQTNISSSWPTTHRGPPPCDLPSPTIRHVTLRPDDRLIVLSTSALSDALAPDAILAEALAGPNPMAAAKRLNQAVTSLVSDVGTCVITIGLQPTSPAAGGSQGKSVHFRITTDIDDEQADEAEAYKAWEYMLAQNHKMLFNRELETLHRTLVKGKTRHTAGHVADPTALAASGTARLGSKKKRYCYGQAGELMPTNML</sequence>
<protein>
    <submittedName>
        <fullName evidence="1">Uncharacterized protein</fullName>
    </submittedName>
</protein>
<accession>A0AC60Q1A7</accession>
<keyword evidence="2" id="KW-1185">Reference proteome</keyword>
<gene>
    <name evidence="1" type="ORF">HPB47_025498</name>
</gene>